<accession>A0A432V4F7</accession>
<keyword evidence="3 5" id="KW-0067">ATP-binding</keyword>
<reference evidence="5 6" key="1">
    <citation type="submission" date="2018-11" db="EMBL/GenBank/DDBJ databases">
        <title>Pseudaminobacter arsenicus sp. nov., an arsenic-resistant bacterium isolated from arsenic-rich aquifers.</title>
        <authorList>
            <person name="Mu Y."/>
        </authorList>
    </citation>
    <scope>NUCLEOTIDE SEQUENCE [LARGE SCALE GENOMIC DNA]</scope>
    <source>
        <strain evidence="5 6">CB3</strain>
    </source>
</reference>
<dbReference type="Pfam" id="PF00005">
    <property type="entry name" value="ABC_tran"/>
    <property type="match status" value="1"/>
</dbReference>
<protein>
    <submittedName>
        <fullName evidence="5">ABC transporter ATP-binding protein</fullName>
    </submittedName>
</protein>
<evidence type="ECO:0000259" key="4">
    <source>
        <dbReference type="PROSITE" id="PS50893"/>
    </source>
</evidence>
<proteinExistence type="predicted"/>
<dbReference type="InterPro" id="IPR032823">
    <property type="entry name" value="BCA_ABC_TP_C"/>
</dbReference>
<evidence type="ECO:0000313" key="6">
    <source>
        <dbReference type="Proteomes" id="UP000281647"/>
    </source>
</evidence>
<dbReference type="PROSITE" id="PS50893">
    <property type="entry name" value="ABC_TRANSPORTER_2"/>
    <property type="match status" value="1"/>
</dbReference>
<dbReference type="SUPFAM" id="SSF52540">
    <property type="entry name" value="P-loop containing nucleoside triphosphate hydrolases"/>
    <property type="match status" value="1"/>
</dbReference>
<evidence type="ECO:0000313" key="5">
    <source>
        <dbReference type="EMBL" id="RUM97104.1"/>
    </source>
</evidence>
<dbReference type="InterPro" id="IPR003593">
    <property type="entry name" value="AAA+_ATPase"/>
</dbReference>
<dbReference type="InterPro" id="IPR003439">
    <property type="entry name" value="ABC_transporter-like_ATP-bd"/>
</dbReference>
<dbReference type="Gene3D" id="3.40.50.300">
    <property type="entry name" value="P-loop containing nucleotide triphosphate hydrolases"/>
    <property type="match status" value="1"/>
</dbReference>
<dbReference type="Pfam" id="PF12399">
    <property type="entry name" value="BCA_ABC_TP_C"/>
    <property type="match status" value="1"/>
</dbReference>
<dbReference type="OrthoDB" id="9779872at2"/>
<dbReference type="PANTHER" id="PTHR45772">
    <property type="entry name" value="CONSERVED COMPONENT OF ABC TRANSPORTER FOR NATURAL AMINO ACIDS-RELATED"/>
    <property type="match status" value="1"/>
</dbReference>
<gene>
    <name evidence="5" type="ORF">EET67_14660</name>
</gene>
<dbReference type="CDD" id="cd03219">
    <property type="entry name" value="ABC_Mj1267_LivG_branched"/>
    <property type="match status" value="1"/>
</dbReference>
<evidence type="ECO:0000256" key="1">
    <source>
        <dbReference type="ARBA" id="ARBA00022448"/>
    </source>
</evidence>
<comment type="caution">
    <text evidence="5">The sequence shown here is derived from an EMBL/GenBank/DDBJ whole genome shotgun (WGS) entry which is preliminary data.</text>
</comment>
<organism evidence="5 6">
    <name type="scientific">Borborobacter arsenicus</name>
    <dbReference type="NCBI Taxonomy" id="1851146"/>
    <lineage>
        <taxon>Bacteria</taxon>
        <taxon>Pseudomonadati</taxon>
        <taxon>Pseudomonadota</taxon>
        <taxon>Alphaproteobacteria</taxon>
        <taxon>Hyphomicrobiales</taxon>
        <taxon>Phyllobacteriaceae</taxon>
        <taxon>Borborobacter</taxon>
    </lineage>
</organism>
<dbReference type="GO" id="GO:0005524">
    <property type="term" value="F:ATP binding"/>
    <property type="evidence" value="ECO:0007669"/>
    <property type="project" value="UniProtKB-KW"/>
</dbReference>
<dbReference type="InterPro" id="IPR051120">
    <property type="entry name" value="ABC_AA/LPS_Transport"/>
</dbReference>
<keyword evidence="1" id="KW-0813">Transport</keyword>
<dbReference type="SMART" id="SM00382">
    <property type="entry name" value="AAA"/>
    <property type="match status" value="1"/>
</dbReference>
<dbReference type="Proteomes" id="UP000281647">
    <property type="component" value="Unassembled WGS sequence"/>
</dbReference>
<keyword evidence="2" id="KW-0547">Nucleotide-binding</keyword>
<dbReference type="GO" id="GO:0005886">
    <property type="term" value="C:plasma membrane"/>
    <property type="evidence" value="ECO:0007669"/>
    <property type="project" value="TreeGrafter"/>
</dbReference>
<keyword evidence="6" id="KW-1185">Reference proteome</keyword>
<feature type="domain" description="ABC transporter" evidence="4">
    <location>
        <begin position="6"/>
        <end position="237"/>
    </location>
</feature>
<evidence type="ECO:0000256" key="3">
    <source>
        <dbReference type="ARBA" id="ARBA00022840"/>
    </source>
</evidence>
<name>A0A432V4F7_9HYPH</name>
<dbReference type="GO" id="GO:0016887">
    <property type="term" value="F:ATP hydrolysis activity"/>
    <property type="evidence" value="ECO:0007669"/>
    <property type="project" value="InterPro"/>
</dbReference>
<dbReference type="AlphaFoldDB" id="A0A432V4F7"/>
<evidence type="ECO:0000256" key="2">
    <source>
        <dbReference type="ARBA" id="ARBA00022741"/>
    </source>
</evidence>
<dbReference type="EMBL" id="RKST01000014">
    <property type="protein sequence ID" value="RUM97104.1"/>
    <property type="molecule type" value="Genomic_DNA"/>
</dbReference>
<dbReference type="InterPro" id="IPR027417">
    <property type="entry name" value="P-loop_NTPase"/>
</dbReference>
<sequence>MSRPALSMSGVEKSFGPFRALGPVDLDLMANERLGIIGPNGAGKTTLINCITGVLRPDSGSVRFEGADITALPSFRRARLGISRTFQIPHPFRGMSVVENLLVPLDYIHGVEDRHRRAAEVLERVGLSARAAYPSEDLSQLELRKLELARALVGNPKVLIADEAMAGLSEAEIDEVLAILYSLNEQGVAVIMIEHIMHAVMRFSQRVVCFETGQLIASGTAEEVTRNPTVQKVYFGEQAHH</sequence>
<dbReference type="RefSeq" id="WP_128627277.1">
    <property type="nucleotide sequence ID" value="NZ_RKST01000014.1"/>
</dbReference>